<dbReference type="InterPro" id="IPR016039">
    <property type="entry name" value="Thiolase-like"/>
</dbReference>
<evidence type="ECO:0000256" key="3">
    <source>
        <dbReference type="ARBA" id="ARBA00022679"/>
    </source>
</evidence>
<dbReference type="Pfam" id="PF16197">
    <property type="entry name" value="KAsynt_C_assoc"/>
    <property type="match status" value="3"/>
</dbReference>
<dbReference type="Pfam" id="PF00109">
    <property type="entry name" value="ketoacyl-synt"/>
    <property type="match status" value="3"/>
</dbReference>
<dbReference type="InterPro" id="IPR014030">
    <property type="entry name" value="Ketoacyl_synth_N"/>
</dbReference>
<dbReference type="Pfam" id="PF02801">
    <property type="entry name" value="Ketoacyl-synt_C"/>
    <property type="match status" value="3"/>
</dbReference>
<dbReference type="SMART" id="SM01294">
    <property type="entry name" value="PKS_PP_betabranch"/>
    <property type="match status" value="1"/>
</dbReference>
<feature type="compositionally biased region" description="Basic and acidic residues" evidence="5">
    <location>
        <begin position="2939"/>
        <end position="2949"/>
    </location>
</feature>
<feature type="active site" description="Proton acceptor; for dehydratase activity" evidence="4">
    <location>
        <position position="962"/>
    </location>
</feature>
<dbReference type="SMART" id="SM00825">
    <property type="entry name" value="PKS_KS"/>
    <property type="match status" value="3"/>
</dbReference>
<dbReference type="InterPro" id="IPR036736">
    <property type="entry name" value="ACP-like_sf"/>
</dbReference>
<dbReference type="Gene3D" id="3.10.129.110">
    <property type="entry name" value="Polyketide synthase dehydratase"/>
    <property type="match status" value="2"/>
</dbReference>
<feature type="domain" description="Ketosynthase family 3 (KS3)" evidence="7">
    <location>
        <begin position="9"/>
        <end position="438"/>
    </location>
</feature>
<dbReference type="InterPro" id="IPR036291">
    <property type="entry name" value="NAD(P)-bd_dom_sf"/>
</dbReference>
<keyword evidence="2" id="KW-0597">Phosphoprotein</keyword>
<dbReference type="SMART" id="SM00826">
    <property type="entry name" value="PKS_DH"/>
    <property type="match status" value="2"/>
</dbReference>
<dbReference type="InterPro" id="IPR049900">
    <property type="entry name" value="PKS_mFAS_DH"/>
</dbReference>
<accession>A0ABX0SIM7</accession>
<evidence type="ECO:0000259" key="8">
    <source>
        <dbReference type="PROSITE" id="PS52019"/>
    </source>
</evidence>
<dbReference type="PROSITE" id="PS52004">
    <property type="entry name" value="KS3_2"/>
    <property type="match status" value="3"/>
</dbReference>
<feature type="domain" description="Ketosynthase family 3 (KS3)" evidence="7">
    <location>
        <begin position="2980"/>
        <end position="3402"/>
    </location>
</feature>
<keyword evidence="10" id="KW-1185">Reference proteome</keyword>
<dbReference type="Pfam" id="PF21089">
    <property type="entry name" value="PKS_DH_N"/>
    <property type="match status" value="2"/>
</dbReference>
<gene>
    <name evidence="9" type="ORF">FB473_001246</name>
</gene>
<dbReference type="Pfam" id="PF08659">
    <property type="entry name" value="KR"/>
    <property type="match status" value="1"/>
</dbReference>
<dbReference type="InterPro" id="IPR014031">
    <property type="entry name" value="Ketoacyl_synth_C"/>
</dbReference>
<evidence type="ECO:0000259" key="7">
    <source>
        <dbReference type="PROSITE" id="PS52004"/>
    </source>
</evidence>
<dbReference type="PROSITE" id="PS52019">
    <property type="entry name" value="PKS_MFAS_DH"/>
    <property type="match status" value="2"/>
</dbReference>
<evidence type="ECO:0000259" key="6">
    <source>
        <dbReference type="PROSITE" id="PS50075"/>
    </source>
</evidence>
<evidence type="ECO:0000256" key="4">
    <source>
        <dbReference type="PROSITE-ProRule" id="PRU01363"/>
    </source>
</evidence>
<dbReference type="InterPro" id="IPR049552">
    <property type="entry name" value="PKS_DH_N"/>
</dbReference>
<evidence type="ECO:0000256" key="2">
    <source>
        <dbReference type="ARBA" id="ARBA00022553"/>
    </source>
</evidence>
<keyword evidence="3 9" id="KW-0808">Transferase</keyword>
<dbReference type="InterPro" id="IPR032821">
    <property type="entry name" value="PKS_assoc"/>
</dbReference>
<evidence type="ECO:0000313" key="9">
    <source>
        <dbReference type="EMBL" id="NIH56601.1"/>
    </source>
</evidence>
<dbReference type="SMART" id="SM00823">
    <property type="entry name" value="PKS_PP"/>
    <property type="match status" value="2"/>
</dbReference>
<evidence type="ECO:0000313" key="10">
    <source>
        <dbReference type="Proteomes" id="UP000749311"/>
    </source>
</evidence>
<feature type="region of interest" description="C-terminal hotdog fold" evidence="4">
    <location>
        <begin position="1071"/>
        <end position="1221"/>
    </location>
</feature>
<dbReference type="Gene3D" id="3.40.47.10">
    <property type="match status" value="3"/>
</dbReference>
<feature type="region of interest" description="N-terminal hotdog fold" evidence="4">
    <location>
        <begin position="928"/>
        <end position="1053"/>
    </location>
</feature>
<feature type="region of interest" description="Disordered" evidence="5">
    <location>
        <begin position="2939"/>
        <end position="2977"/>
    </location>
</feature>
<dbReference type="InterPro" id="IPR006162">
    <property type="entry name" value="Ppantetheine_attach_site"/>
</dbReference>
<dbReference type="InterPro" id="IPR013968">
    <property type="entry name" value="PKS_KR"/>
</dbReference>
<dbReference type="PROSITE" id="PS50075">
    <property type="entry name" value="CARRIER"/>
    <property type="match status" value="2"/>
</dbReference>
<sequence>MPTFRFRPAQDVAIVGMATRVPGADDYDAFWEALAAGESFVTPLTEDRFASDIVGRNDPHEYDDLRGSLHNAGLDGIDRFDPAFFHITPREARAMDPQQRIVLEESWHCIEDSGIGLAELRRRRTSVFVGATGNDYALLALQQGGRTDPYAPLGNFSCMLANRVSHAFGFSAESVSIDTACSSSLVAVDMACKELRAGTSDYSMVGGVCVTNHPWRFVSFTRAHMMSPDGVCRAFDGEANGFVQGEGVGILLLERLGDALERGHRVLGVVRGSAVNHGGAVANVTAPNPAAQTDVIETALRRAKTEPAAVSYIEAHGTGTSLGDPIEVESLTRAFRDLDPRLGSQWCGIGSLKTNIGHLGPAAGAVGIIKVLLMMRERELVETLNLADENPLIGFGDTPFFPVREAMAWAPTGGQDVLVAGVSGFGFGGVNAHVVLASYPSRPEQEAERPASRGPLPFLLSAHTERSLDDLVATWQRFAGRPRSAPVTPDRVARTLLVGREPLARRRGSFMAPGATLDQALASLRASDLVVEGGIHILLGRVADEDGGASGAEVFGGAAVREITGELTGLRDDPRSSGVVRAYELASILFRGLGGVASIRTGLGQALVALALGGSLSVADMVRAAQDETTWDDIVVGSPRLPLCAPDGSRWITPTVVGADYLVELVEACRAEAAGSELPLRTIDQLYGHQPTYRRLMRDWMRAYDEHAGAQAAEMRQNVTEDDLIGWFAADDDRAMLLRLMHVASETRIRRKWNLREHEGASAAGELAALVNDGHLPAALALGLLAGTAGQQSTDAALAGLDGLTAVRLDERVMPLLARRQTDVGSLSRVLSLLAGTAPADPDAEAGGEGILVLDDGARVLTAPGRPGDLPESLMDLWLAGADVAWADLYDVGAEPVALPVTRFDRQSYWMDPPVLSPPAVPTRSGEFPMLGAAPVARATSVPGESVVSTTISRDTFFVRDHVVGGVPILPGVAYVELALEACALVEGERPGLVRDVSWLRPMRFDEGVPELHVDVRLVPEGEHRYRFAVTSSQGGQDREHARGIVSVGAGEAGPYAGRRLDVSDLPSRAHFSFDRHRVYGEVFGEAIGFDYGPTFQLTRTAYGLGDSTLEDLDTARVLATTSRAFIAHPSVLDASLRAVNWLGSESDCTSLVMQVPFSMDEIVLVGDLNDARYAVATPSARTVESGRVRTHDLDICSESGQVLAHISGFTLRPLSLDDPADAPRIFSRGLAPINLEPSSAEPADLVIVVADGTVEPGLRDLALALARLRTPEGSSPSVVEAAAWLREAHDLAEGARIEIIRCAPGGASPLGASLTGLDLVAEIYDMFKAAAGHRWSVRHTVLSTDRSASLSLVGSLEVFTRSIRFVYPEFTVGVLHLAGEPTRPDLPDEAMLAVLSEAYGALSRVPFLAVSPRGAQAYAFEEVTVDAESVPPCVESGKRYIVSGGSGDIALELVRHYRDRVDAGFLLLGRRAFGELPGDRRTAIEALGPDVTYHQCDVSDLAALEALVATTTQDDRPIAGVLHLAGGVGPRGATTIRRDDLDRVVGAKLVGASNLDVATRPLPLDFFVLFSSLSALVGDSDGSGYALANAGLNAFALQRRRLVDQGERRGVTCSVMWPVWASGALRPTDDQDVLLRRHYGLQELESDEAFAALDAVVGHGVPQCVVLKGDERRFSRIIGRTIPSGEPVVTGSPGDAPSVSQGISDPHQGLGDARVRLTEWLTSLVSGESGIARQAIGAEIPLADYGIDSIMIINLIEKMGERFDDLPSTLFFECQTLHEVADYLERHDPGAVRSFGRDVPGVQEYRTEPQTFGATEAGRSPDETGTDRGDIAIIGYSGRYPQSDDLDEFWGHLLAGDDCIEVVPRERWDHDQYFSADATRTGTVNTKWGGFLTDIAGFDAAFFGISQREGKLMDPQERLFLETVYHAFEHAGYPRGRLEGSDTAVYVGVMNGLYQLLGAEELAAGNVVDARSSYAAIANRVSYVFDFHGPSMAVDTMCSSSLTAIHLACEQLRSGGGSLAVAGGVNVIEHPAKYVFLSEQHFGSTEGKCRAFGDGGDGYVPAEGVGAVILKPLARAVADGDVVHAVIRATGVNHGGRTHGFTVPNPRAQAALVSSALAAARVSARDLGYVEAHGTGTILGDPVEVTGLVNAFTARGFDFGGRGLPIGSVKANIGHAESSAGIASLSKVLLQMKHRTIVPSIHADPVNPRLKIDKTPLRIVRSPEPWDITSHPAALISSFGAGGSNAHLVVSAYEGSPASATDEELPRATTRPPSRLVVLSAPTKDALDDQVGSLAGWIARVTGEAGPGGRRLREHVTGLVNQAVADLIDVDASEIAGDETLFDLGLGAEDFIRLCAGIERAVEQPCVISGTDATTVAEIVSQVITLAGPRCLPAEDAGDHDLPPAGDDISPDADLLERVTRTLQQCREAFEWRVAFIVRSLAELGEALGAYQVGDPRPGTVAGSCDRYRELVHLDDEALVDAATRDDWGTVAASWVGGEDSDWTALYGRDKRFADVPGYVFKKTHLWLDRRTRTGIRALPSARVESRRSSRIEFDTPGDALRFTHVFGAADRVVTDHVIGGRPLVPGAAQLAVVRECLALLDTDLTTFSDVRFLAPVVVGSDVKVAVSFVREHGHANVRIESADGAGAATLHSTMRLDPGDRSTGAGPADSLDPSSPGVRTLGHEEIYQSFETEGIRYGAAFRSLERVVRGTDEASAAVLATGSGDDPELAFVSALDAALQLPSIFVGPLADGSQDAHVPAAVDRVRFGDGEAPATQAHIRRSGPHGFDVVLYGDDGEVVADLAGLRVATLGAAPARSRPGDGTAGTAGETPRCIVPGTERHDGEDPAGSAVSDAVLGRIVAVMSQVLQTPSDQLNPSWTFTDLGVDSVNGFRIVDELNQAYDTDIRSTVLFDYPTADQLRDYLLDLDEVVVSARAGLRDPSGRHQDGDESSGAPDAVGTPAGRETRPVLTAPGGPREFEPIAVVGMSGRFPGARSTDEFWDLLREGRSAVREAPAERWDADAFHTTDPADLSGSVGKWGGFLDGVDRFDPEFFNITGYESRWIDPQQRLMLTEAWHALDDAGYAHDNPYRDRTGVFVGCCPGDYQDLILGSGVALEPQSFWGTSPAVVAARIAYTFDLTGPCASFDTACSSALTACYFACQSLWAGACDMALVGGVFLMLSPKFHLMAGHSGMLSPLGRCASFSEDADGFVPSESVGAVVLKPLSKAQEDKDQILGVIRGIEIGQDGRTNGLTAPNPGAQADLVRSLHERFSVDPSSISYVEAHGTGTQLGDAIEVGALAEAFTGYDAAGRCGLGSAKTNIGHASAAAGIVGLVKILLSLRHRTLPPSLHFGAANPRIGFEDTPFEVVDSGRAWEGPHPLRAGLSSFGFSGTNVHAVIEEAPDQVRTTPPDGAGAPFEFPVSARNAELLRRTVELLVERLEGDPGCSPVDLSYTLSCRRVRFDGARLTFRASTIGDLVAQLRHALTTHGLGVGEQERDLSSATPDARFAGARVVHLPPAPLDERSLWFRQERGLPEGFATVVCTASTATPQPPVRARVPQDGLLSALERLRDGALSLEDMDDVLKGVTNGR</sequence>
<feature type="region of interest" description="Disordered" evidence="5">
    <location>
        <begin position="2654"/>
        <end position="2680"/>
    </location>
</feature>
<dbReference type="Proteomes" id="UP000749311">
    <property type="component" value="Unassembled WGS sequence"/>
</dbReference>
<dbReference type="InterPro" id="IPR057326">
    <property type="entry name" value="KR_dom"/>
</dbReference>
<dbReference type="InterPro" id="IPR042104">
    <property type="entry name" value="PKS_dehydratase_sf"/>
</dbReference>
<feature type="domain" description="PKS/mFAS DH" evidence="8">
    <location>
        <begin position="2546"/>
        <end position="2818"/>
    </location>
</feature>
<dbReference type="InterPro" id="IPR050091">
    <property type="entry name" value="PKS_NRPS_Biosynth_Enz"/>
</dbReference>
<feature type="domain" description="Carrier" evidence="6">
    <location>
        <begin position="2852"/>
        <end position="2929"/>
    </location>
</feature>
<dbReference type="Gene3D" id="1.10.1240.100">
    <property type="match status" value="2"/>
</dbReference>
<dbReference type="Pfam" id="PF14765">
    <property type="entry name" value="PS-DH"/>
    <property type="match status" value="2"/>
</dbReference>
<evidence type="ECO:0000256" key="1">
    <source>
        <dbReference type="ARBA" id="ARBA00022450"/>
    </source>
</evidence>
<dbReference type="RefSeq" id="WP_167165662.1">
    <property type="nucleotide sequence ID" value="NZ_BAAAOO010000015.1"/>
</dbReference>
<dbReference type="CDD" id="cd00833">
    <property type="entry name" value="PKS"/>
    <property type="match status" value="3"/>
</dbReference>
<dbReference type="Pfam" id="PF00550">
    <property type="entry name" value="PP-binding"/>
    <property type="match status" value="2"/>
</dbReference>
<dbReference type="SUPFAM" id="SSF47336">
    <property type="entry name" value="ACP-like"/>
    <property type="match status" value="2"/>
</dbReference>
<reference evidence="9 10" key="1">
    <citation type="submission" date="2020-02" db="EMBL/GenBank/DDBJ databases">
        <title>Sequencing the genomes of 1000 actinobacteria strains.</title>
        <authorList>
            <person name="Klenk H.-P."/>
        </authorList>
    </citation>
    <scope>NUCLEOTIDE SEQUENCE [LARGE SCALE GENOMIC DNA]</scope>
    <source>
        <strain evidence="9 10">DSM 19609</strain>
    </source>
</reference>
<feature type="domain" description="Carrier" evidence="6">
    <location>
        <begin position="1713"/>
        <end position="1789"/>
    </location>
</feature>
<dbReference type="InterPro" id="IPR020841">
    <property type="entry name" value="PKS_Beta-ketoAc_synthase_dom"/>
</dbReference>
<comment type="caution">
    <text evidence="9">The sequence shown here is derived from an EMBL/GenBank/DDBJ whole genome shotgun (WGS) entry which is preliminary data.</text>
</comment>
<dbReference type="Gene3D" id="3.40.50.720">
    <property type="entry name" value="NAD(P)-binding Rossmann-like Domain"/>
    <property type="match status" value="1"/>
</dbReference>
<feature type="active site" description="Proton acceptor; for dehydratase activity" evidence="4">
    <location>
        <position position="2578"/>
    </location>
</feature>
<dbReference type="PROSITE" id="PS00012">
    <property type="entry name" value="PHOSPHOPANTETHEINE"/>
    <property type="match status" value="1"/>
</dbReference>
<proteinExistence type="predicted"/>
<feature type="region of interest" description="Disordered" evidence="5">
    <location>
        <begin position="2816"/>
        <end position="2851"/>
    </location>
</feature>
<dbReference type="SUPFAM" id="SSF51735">
    <property type="entry name" value="NAD(P)-binding Rossmann-fold domains"/>
    <property type="match status" value="1"/>
</dbReference>
<dbReference type="Gene3D" id="1.10.1200.10">
    <property type="entry name" value="ACP-like"/>
    <property type="match status" value="2"/>
</dbReference>
<evidence type="ECO:0000256" key="5">
    <source>
        <dbReference type="SAM" id="MobiDB-lite"/>
    </source>
</evidence>
<dbReference type="PANTHER" id="PTHR43775:SF37">
    <property type="entry name" value="SI:DKEY-61P9.11"/>
    <property type="match status" value="1"/>
</dbReference>
<dbReference type="InterPro" id="IPR020806">
    <property type="entry name" value="PKS_PP-bd"/>
</dbReference>
<feature type="domain" description="Ketosynthase family 3 (KS3)" evidence="7">
    <location>
        <begin position="1829"/>
        <end position="2253"/>
    </location>
</feature>
<dbReference type="GO" id="GO:0016740">
    <property type="term" value="F:transferase activity"/>
    <property type="evidence" value="ECO:0007669"/>
    <property type="project" value="UniProtKB-KW"/>
</dbReference>
<dbReference type="InterPro" id="IPR049551">
    <property type="entry name" value="PKS_DH_C"/>
</dbReference>
<feature type="active site" description="Proton donor; for dehydratase activity" evidence="4">
    <location>
        <position position="2738"/>
    </location>
</feature>
<organism evidence="9 10">
    <name type="scientific">Brooklawnia cerclae</name>
    <dbReference type="NCBI Taxonomy" id="349934"/>
    <lineage>
        <taxon>Bacteria</taxon>
        <taxon>Bacillati</taxon>
        <taxon>Actinomycetota</taxon>
        <taxon>Actinomycetes</taxon>
        <taxon>Propionibacteriales</taxon>
        <taxon>Propionibacteriaceae</taxon>
        <taxon>Brooklawnia</taxon>
    </lineage>
</organism>
<feature type="domain" description="PKS/mFAS DH" evidence="8">
    <location>
        <begin position="928"/>
        <end position="1221"/>
    </location>
</feature>
<dbReference type="SMART" id="SM00822">
    <property type="entry name" value="PKS_KR"/>
    <property type="match status" value="1"/>
</dbReference>
<protein>
    <submittedName>
        <fullName evidence="9">Acyl transferase domain-containing protein/acyl carrier protein</fullName>
    </submittedName>
</protein>
<feature type="region of interest" description="C-terminal hotdog fold" evidence="4">
    <location>
        <begin position="2680"/>
        <end position="2818"/>
    </location>
</feature>
<dbReference type="SUPFAM" id="SSF53901">
    <property type="entry name" value="Thiolase-like"/>
    <property type="match status" value="3"/>
</dbReference>
<feature type="active site" description="Proton donor; for dehydratase activity" evidence="4">
    <location>
        <position position="1134"/>
    </location>
</feature>
<dbReference type="InterPro" id="IPR009081">
    <property type="entry name" value="PP-bd_ACP"/>
</dbReference>
<dbReference type="EMBL" id="JAAMOZ010000001">
    <property type="protein sequence ID" value="NIH56601.1"/>
    <property type="molecule type" value="Genomic_DNA"/>
</dbReference>
<feature type="region of interest" description="N-terminal hotdog fold" evidence="4">
    <location>
        <begin position="2546"/>
        <end position="2665"/>
    </location>
</feature>
<dbReference type="InterPro" id="IPR020807">
    <property type="entry name" value="PKS_DH"/>
</dbReference>
<dbReference type="Gene3D" id="3.30.70.3290">
    <property type="match status" value="2"/>
</dbReference>
<name>A0ABX0SIM7_9ACTN</name>
<keyword evidence="1" id="KW-0596">Phosphopantetheine</keyword>
<dbReference type="PANTHER" id="PTHR43775">
    <property type="entry name" value="FATTY ACID SYNTHASE"/>
    <property type="match status" value="1"/>
</dbReference>